<dbReference type="PANTHER" id="PTHR38848:SF3">
    <property type="entry name" value="G-PROTEIN COUPLED RECEPTORS FAMILY 3 PROFILE DOMAIN-CONTAINING PROTEIN"/>
    <property type="match status" value="1"/>
</dbReference>
<keyword evidence="1" id="KW-0472">Membrane</keyword>
<feature type="transmembrane region" description="Helical" evidence="1">
    <location>
        <begin position="158"/>
        <end position="179"/>
    </location>
</feature>
<dbReference type="EMBL" id="KV878340">
    <property type="protein sequence ID" value="OJJ47811.1"/>
    <property type="molecule type" value="Genomic_DNA"/>
</dbReference>
<dbReference type="GeneID" id="34614436"/>
<dbReference type="RefSeq" id="XP_022582321.1">
    <property type="nucleotide sequence ID" value="XM_022727972.1"/>
</dbReference>
<feature type="transmembrane region" description="Helical" evidence="1">
    <location>
        <begin position="44"/>
        <end position="63"/>
    </location>
</feature>
<organism evidence="2 3">
    <name type="scientific">Penicilliopsis zonata CBS 506.65</name>
    <dbReference type="NCBI Taxonomy" id="1073090"/>
    <lineage>
        <taxon>Eukaryota</taxon>
        <taxon>Fungi</taxon>
        <taxon>Dikarya</taxon>
        <taxon>Ascomycota</taxon>
        <taxon>Pezizomycotina</taxon>
        <taxon>Eurotiomycetes</taxon>
        <taxon>Eurotiomycetidae</taxon>
        <taxon>Eurotiales</taxon>
        <taxon>Aspergillaceae</taxon>
        <taxon>Penicilliopsis</taxon>
    </lineage>
</organism>
<evidence type="ECO:0000313" key="3">
    <source>
        <dbReference type="Proteomes" id="UP000184188"/>
    </source>
</evidence>
<keyword evidence="1" id="KW-0812">Transmembrane</keyword>
<feature type="transmembrane region" description="Helical" evidence="1">
    <location>
        <begin position="75"/>
        <end position="97"/>
    </location>
</feature>
<feature type="transmembrane region" description="Helical" evidence="1">
    <location>
        <begin position="224"/>
        <end position="246"/>
    </location>
</feature>
<evidence type="ECO:0000313" key="2">
    <source>
        <dbReference type="EMBL" id="OJJ47811.1"/>
    </source>
</evidence>
<keyword evidence="1" id="KW-1133">Transmembrane helix</keyword>
<feature type="transmembrane region" description="Helical" evidence="1">
    <location>
        <begin position="6"/>
        <end position="24"/>
    </location>
</feature>
<dbReference type="PANTHER" id="PTHR38848">
    <property type="entry name" value="G-PROTEIN COUPLED RECEPTORS FAMILY 3 PROFILE DOMAIN-CONTAINING PROTEIN"/>
    <property type="match status" value="1"/>
</dbReference>
<evidence type="ECO:0000256" key="1">
    <source>
        <dbReference type="SAM" id="Phobius"/>
    </source>
</evidence>
<dbReference type="VEuPathDB" id="FungiDB:ASPZODRAFT_24703"/>
<accession>A0A1L9SL17</accession>
<name>A0A1L9SL17_9EURO</name>
<dbReference type="Proteomes" id="UP000184188">
    <property type="component" value="Unassembled WGS sequence"/>
</dbReference>
<evidence type="ECO:0008006" key="4">
    <source>
        <dbReference type="Google" id="ProtNLM"/>
    </source>
</evidence>
<dbReference type="AlphaFoldDB" id="A0A1L9SL17"/>
<feature type="transmembrane region" description="Helical" evidence="1">
    <location>
        <begin position="117"/>
        <end position="138"/>
    </location>
</feature>
<reference evidence="3" key="1">
    <citation type="journal article" date="2017" name="Genome Biol.">
        <title>Comparative genomics reveals high biological diversity and specific adaptations in the industrially and medically important fungal genus Aspergillus.</title>
        <authorList>
            <person name="de Vries R.P."/>
            <person name="Riley R."/>
            <person name="Wiebenga A."/>
            <person name="Aguilar-Osorio G."/>
            <person name="Amillis S."/>
            <person name="Uchima C.A."/>
            <person name="Anderluh G."/>
            <person name="Asadollahi M."/>
            <person name="Askin M."/>
            <person name="Barry K."/>
            <person name="Battaglia E."/>
            <person name="Bayram O."/>
            <person name="Benocci T."/>
            <person name="Braus-Stromeyer S.A."/>
            <person name="Caldana C."/>
            <person name="Canovas D."/>
            <person name="Cerqueira G.C."/>
            <person name="Chen F."/>
            <person name="Chen W."/>
            <person name="Choi C."/>
            <person name="Clum A."/>
            <person name="Dos Santos R.A."/>
            <person name="Damasio A.R."/>
            <person name="Diallinas G."/>
            <person name="Emri T."/>
            <person name="Fekete E."/>
            <person name="Flipphi M."/>
            <person name="Freyberg S."/>
            <person name="Gallo A."/>
            <person name="Gournas C."/>
            <person name="Habgood R."/>
            <person name="Hainaut M."/>
            <person name="Harispe M.L."/>
            <person name="Henrissat B."/>
            <person name="Hilden K.S."/>
            <person name="Hope R."/>
            <person name="Hossain A."/>
            <person name="Karabika E."/>
            <person name="Karaffa L."/>
            <person name="Karanyi Z."/>
            <person name="Krasevec N."/>
            <person name="Kuo A."/>
            <person name="Kusch H."/>
            <person name="LaButti K."/>
            <person name="Lagendijk E.L."/>
            <person name="Lapidus A."/>
            <person name="Levasseur A."/>
            <person name="Lindquist E."/>
            <person name="Lipzen A."/>
            <person name="Logrieco A.F."/>
            <person name="MacCabe A."/>
            <person name="Maekelae M.R."/>
            <person name="Malavazi I."/>
            <person name="Melin P."/>
            <person name="Meyer V."/>
            <person name="Mielnichuk N."/>
            <person name="Miskei M."/>
            <person name="Molnar A.P."/>
            <person name="Mule G."/>
            <person name="Ngan C.Y."/>
            <person name="Orejas M."/>
            <person name="Orosz E."/>
            <person name="Ouedraogo J.P."/>
            <person name="Overkamp K.M."/>
            <person name="Park H.-S."/>
            <person name="Perrone G."/>
            <person name="Piumi F."/>
            <person name="Punt P.J."/>
            <person name="Ram A.F."/>
            <person name="Ramon A."/>
            <person name="Rauscher S."/>
            <person name="Record E."/>
            <person name="Riano-Pachon D.M."/>
            <person name="Robert V."/>
            <person name="Roehrig J."/>
            <person name="Ruller R."/>
            <person name="Salamov A."/>
            <person name="Salih N.S."/>
            <person name="Samson R.A."/>
            <person name="Sandor E."/>
            <person name="Sanguinetti M."/>
            <person name="Schuetze T."/>
            <person name="Sepcic K."/>
            <person name="Shelest E."/>
            <person name="Sherlock G."/>
            <person name="Sophianopoulou V."/>
            <person name="Squina F.M."/>
            <person name="Sun H."/>
            <person name="Susca A."/>
            <person name="Todd R.B."/>
            <person name="Tsang A."/>
            <person name="Unkles S.E."/>
            <person name="van de Wiele N."/>
            <person name="van Rossen-Uffink D."/>
            <person name="Oliveira J.V."/>
            <person name="Vesth T.C."/>
            <person name="Visser J."/>
            <person name="Yu J.-H."/>
            <person name="Zhou M."/>
            <person name="Andersen M.R."/>
            <person name="Archer D.B."/>
            <person name="Baker S.E."/>
            <person name="Benoit I."/>
            <person name="Brakhage A.A."/>
            <person name="Braus G.H."/>
            <person name="Fischer R."/>
            <person name="Frisvad J.C."/>
            <person name="Goldman G.H."/>
            <person name="Houbraken J."/>
            <person name="Oakley B."/>
            <person name="Pocsi I."/>
            <person name="Scazzocchio C."/>
            <person name="Seiboth B."/>
            <person name="vanKuyk P.A."/>
            <person name="Wortman J."/>
            <person name="Dyer P.S."/>
            <person name="Grigoriev I.V."/>
        </authorList>
    </citation>
    <scope>NUCLEOTIDE SEQUENCE [LARGE SCALE GENOMIC DNA]</scope>
    <source>
        <strain evidence="3">CBS 506.65</strain>
    </source>
</reference>
<feature type="transmembrane region" description="Helical" evidence="1">
    <location>
        <begin position="200"/>
        <end position="218"/>
    </location>
</feature>
<sequence length="333" mass="36964">MAVPVAGSVLSTFLSMLTVVVLALCLTDRLRNIEHWSKMPLMRWLVFAIYIDSILFIITTSVLEHGFGLDSEGVCSAAILVCLVCYMSTKVLIYYFLVEKVYLVRSVRTPRLKSKLYLLNCFGMLAPYCVLVILNFVYRISYIRHGTCVIGMQTKVMLPLIIFDAVVNCNLTLLFVIPLRKLYSYQNQNAGLKSVALRSFLGSLCTLTSSIVNLSVLMVLKGEHAWICLMCCNADILFCVLMIHWVTRDPRPPSLSGTDKGRRNESGAAVTTQITARSNVLGNNIDDVNLAAVEMGGITVQHVVQVQTKPLDRSSEGSSERSVVYEGMVVSNQ</sequence>
<dbReference type="OrthoDB" id="3210850at2759"/>
<protein>
    <recommendedName>
        <fullName evidence="4">G-protein coupled receptors family 1 profile domain-containing protein</fullName>
    </recommendedName>
</protein>
<proteinExistence type="predicted"/>
<gene>
    <name evidence="2" type="ORF">ASPZODRAFT_24703</name>
</gene>
<keyword evidence="3" id="KW-1185">Reference proteome</keyword>